<feature type="region of interest" description="Disordered" evidence="1">
    <location>
        <begin position="230"/>
        <end position="282"/>
    </location>
</feature>
<proteinExistence type="predicted"/>
<dbReference type="Proteomes" id="UP001515480">
    <property type="component" value="Unassembled WGS sequence"/>
</dbReference>
<comment type="caution">
    <text evidence="2">The sequence shown here is derived from an EMBL/GenBank/DDBJ whole genome shotgun (WGS) entry which is preliminary data.</text>
</comment>
<reference evidence="2 3" key="1">
    <citation type="journal article" date="2024" name="Science">
        <title>Giant polyketide synthase enzymes in the biosynthesis of giant marine polyether toxins.</title>
        <authorList>
            <person name="Fallon T.R."/>
            <person name="Shende V.V."/>
            <person name="Wierzbicki I.H."/>
            <person name="Pendleton A.L."/>
            <person name="Watervoot N.F."/>
            <person name="Auber R.P."/>
            <person name="Gonzalez D.J."/>
            <person name="Wisecaver J.H."/>
            <person name="Moore B.S."/>
        </authorList>
    </citation>
    <scope>NUCLEOTIDE SEQUENCE [LARGE SCALE GENOMIC DNA]</scope>
    <source>
        <strain evidence="2 3">12B1</strain>
    </source>
</reference>
<evidence type="ECO:0000313" key="2">
    <source>
        <dbReference type="EMBL" id="KAL1522381.1"/>
    </source>
</evidence>
<keyword evidence="3" id="KW-1185">Reference proteome</keyword>
<evidence type="ECO:0000256" key="1">
    <source>
        <dbReference type="SAM" id="MobiDB-lite"/>
    </source>
</evidence>
<feature type="compositionally biased region" description="Low complexity" evidence="1">
    <location>
        <begin position="237"/>
        <end position="276"/>
    </location>
</feature>
<protein>
    <submittedName>
        <fullName evidence="2">Uncharacterized protein</fullName>
    </submittedName>
</protein>
<dbReference type="AlphaFoldDB" id="A0AB34JKA3"/>
<sequence>MMFDMPFVRQPVGFDEMMPPAWHPAYSGHWPRPAAYSSGPARRAASPLHPAACAASPLDAQQRAASHSTDPRLTLMNGPDHAYRAVLELPSSSHFHSTLEDVSAEVDKPNRTLAVRGVVVSTPRVQEFMVTTRSAVYATPSRAHVVGVAPAGMCVVGSRCTQNPAWVELDEGYIPSSALRVLNGSQPTARRFVKEVVLPEDANLDQAAVSSPHDDAVFEVRVPRRRVVPAAAKKEPAPQAAAQKAAQPAPQKATQPASQSAAQAAPKKAATDAQPKTTSDELLRASQPVLCECPASLENVQVPVECTEEWQATPSGGFSRLPTAS</sequence>
<name>A0AB34JKA3_PRYPA</name>
<evidence type="ECO:0000313" key="3">
    <source>
        <dbReference type="Proteomes" id="UP001515480"/>
    </source>
</evidence>
<dbReference type="EMBL" id="JBGBPQ010000006">
    <property type="protein sequence ID" value="KAL1522381.1"/>
    <property type="molecule type" value="Genomic_DNA"/>
</dbReference>
<organism evidence="2 3">
    <name type="scientific">Prymnesium parvum</name>
    <name type="common">Toxic golden alga</name>
    <dbReference type="NCBI Taxonomy" id="97485"/>
    <lineage>
        <taxon>Eukaryota</taxon>
        <taxon>Haptista</taxon>
        <taxon>Haptophyta</taxon>
        <taxon>Prymnesiophyceae</taxon>
        <taxon>Prymnesiales</taxon>
        <taxon>Prymnesiaceae</taxon>
        <taxon>Prymnesium</taxon>
    </lineage>
</organism>
<gene>
    <name evidence="2" type="ORF">AB1Y20_017372</name>
</gene>
<accession>A0AB34JKA3</accession>